<evidence type="ECO:0000256" key="7">
    <source>
        <dbReference type="SAM" id="Phobius"/>
    </source>
</evidence>
<evidence type="ECO:0000256" key="4">
    <source>
        <dbReference type="ARBA" id="ARBA00022692"/>
    </source>
</evidence>
<evidence type="ECO:0000259" key="8">
    <source>
        <dbReference type="PROSITE" id="PS50928"/>
    </source>
</evidence>
<feature type="transmembrane region" description="Helical" evidence="7">
    <location>
        <begin position="148"/>
        <end position="167"/>
    </location>
</feature>
<comment type="caution">
    <text evidence="9">The sequence shown here is derived from an EMBL/GenBank/DDBJ whole genome shotgun (WGS) entry which is preliminary data.</text>
</comment>
<evidence type="ECO:0000256" key="1">
    <source>
        <dbReference type="ARBA" id="ARBA00004651"/>
    </source>
</evidence>
<evidence type="ECO:0000256" key="6">
    <source>
        <dbReference type="ARBA" id="ARBA00023136"/>
    </source>
</evidence>
<accession>X1VR91</accession>
<comment type="subcellular location">
    <subcellularLocation>
        <location evidence="1">Cell membrane</location>
        <topology evidence="1">Multi-pass membrane protein</topology>
    </subcellularLocation>
</comment>
<keyword evidence="6 7" id="KW-0472">Membrane</keyword>
<proteinExistence type="predicted"/>
<organism evidence="9">
    <name type="scientific">marine sediment metagenome</name>
    <dbReference type="NCBI Taxonomy" id="412755"/>
    <lineage>
        <taxon>unclassified sequences</taxon>
        <taxon>metagenomes</taxon>
        <taxon>ecological metagenomes</taxon>
    </lineage>
</organism>
<dbReference type="AlphaFoldDB" id="X1VR91"/>
<keyword evidence="4 7" id="KW-0812">Transmembrane</keyword>
<evidence type="ECO:0000256" key="5">
    <source>
        <dbReference type="ARBA" id="ARBA00022989"/>
    </source>
</evidence>
<evidence type="ECO:0000256" key="2">
    <source>
        <dbReference type="ARBA" id="ARBA00022448"/>
    </source>
</evidence>
<dbReference type="Gene3D" id="1.10.3720.10">
    <property type="entry name" value="MetI-like"/>
    <property type="match status" value="1"/>
</dbReference>
<keyword evidence="2" id="KW-0813">Transport</keyword>
<evidence type="ECO:0000256" key="3">
    <source>
        <dbReference type="ARBA" id="ARBA00022475"/>
    </source>
</evidence>
<dbReference type="PROSITE" id="PS50928">
    <property type="entry name" value="ABC_TM1"/>
    <property type="match status" value="1"/>
</dbReference>
<dbReference type="PANTHER" id="PTHR43005">
    <property type="entry name" value="BLR7065 PROTEIN"/>
    <property type="match status" value="1"/>
</dbReference>
<dbReference type="GO" id="GO:0005886">
    <property type="term" value="C:plasma membrane"/>
    <property type="evidence" value="ECO:0007669"/>
    <property type="project" value="UniProtKB-SubCell"/>
</dbReference>
<dbReference type="InterPro" id="IPR035906">
    <property type="entry name" value="MetI-like_sf"/>
</dbReference>
<dbReference type="InterPro" id="IPR000515">
    <property type="entry name" value="MetI-like"/>
</dbReference>
<feature type="transmembrane region" description="Helical" evidence="7">
    <location>
        <begin position="12"/>
        <end position="34"/>
    </location>
</feature>
<evidence type="ECO:0000313" key="9">
    <source>
        <dbReference type="EMBL" id="GAJ19436.1"/>
    </source>
</evidence>
<protein>
    <recommendedName>
        <fullName evidence="8">ABC transmembrane type-1 domain-containing protein</fullName>
    </recommendedName>
</protein>
<dbReference type="GO" id="GO:0055085">
    <property type="term" value="P:transmembrane transport"/>
    <property type="evidence" value="ECO:0007669"/>
    <property type="project" value="InterPro"/>
</dbReference>
<reference evidence="9" key="1">
    <citation type="journal article" date="2014" name="Front. Microbiol.">
        <title>High frequency of phylogenetically diverse reductive dehalogenase-homologous genes in deep subseafloor sedimentary metagenomes.</title>
        <authorList>
            <person name="Kawai M."/>
            <person name="Futagami T."/>
            <person name="Toyoda A."/>
            <person name="Takaki Y."/>
            <person name="Nishi S."/>
            <person name="Hori S."/>
            <person name="Arai W."/>
            <person name="Tsubouchi T."/>
            <person name="Morono Y."/>
            <person name="Uchiyama I."/>
            <person name="Ito T."/>
            <person name="Fujiyama A."/>
            <person name="Inagaki F."/>
            <person name="Takami H."/>
        </authorList>
    </citation>
    <scope>NUCLEOTIDE SEQUENCE</scope>
    <source>
        <strain evidence="9">Expedition CK06-06</strain>
    </source>
</reference>
<dbReference type="SUPFAM" id="SSF161098">
    <property type="entry name" value="MetI-like"/>
    <property type="match status" value="1"/>
</dbReference>
<name>X1VR91_9ZZZZ</name>
<dbReference type="EMBL" id="BARW01035317">
    <property type="protein sequence ID" value="GAJ19436.1"/>
    <property type="molecule type" value="Genomic_DNA"/>
</dbReference>
<feature type="transmembrane region" description="Helical" evidence="7">
    <location>
        <begin position="65"/>
        <end position="94"/>
    </location>
</feature>
<dbReference type="PANTHER" id="PTHR43005:SF1">
    <property type="entry name" value="SPERMIDINE_PUTRESCINE TRANSPORT SYSTEM PERMEASE PROTEIN"/>
    <property type="match status" value="1"/>
</dbReference>
<keyword evidence="5 7" id="KW-1133">Transmembrane helix</keyword>
<keyword evidence="3" id="KW-1003">Cell membrane</keyword>
<feature type="non-terminal residue" evidence="9">
    <location>
        <position position="191"/>
    </location>
</feature>
<gene>
    <name evidence="9" type="ORF">S12H4_55112</name>
</gene>
<feature type="transmembrane region" description="Helical" evidence="7">
    <location>
        <begin position="106"/>
        <end position="128"/>
    </location>
</feature>
<sequence>MRTGKEWIEAIPYIGPSLIVLGIIAVFPILYAMAGSLSDWHLHRASSRTLVGLRNYFELFGDPRFLSSLSVTLLFTALSVLATMGFGFLLALLIQKPFRGKNLIRALLTIPMIMTPVVSALAWKVFFFEADIGLINWLLGGLGIRGPAWVATSPSAFFAVVLVDVWFMTPFVMLIMDAALAGLPREPLDAA</sequence>
<feature type="domain" description="ABC transmembrane type-1" evidence="8">
    <location>
        <begin position="69"/>
        <end position="191"/>
    </location>
</feature>